<evidence type="ECO:0000313" key="6">
    <source>
        <dbReference type="EMBL" id="KAK3931662.1"/>
    </source>
</evidence>
<dbReference type="PANTHER" id="PTHR46579:SF1">
    <property type="entry name" value="F5_8 TYPE C DOMAIN-CONTAINING PROTEIN"/>
    <property type="match status" value="1"/>
</dbReference>
<dbReference type="EMBL" id="JAHWGI010001134">
    <property type="protein sequence ID" value="KAK3922999.1"/>
    <property type="molecule type" value="Genomic_DNA"/>
</dbReference>
<sequence length="932" mass="106135">MDSRLKWQVGKRKWLSEGRPVPRSTLYYREKYRKKKGGAVSIDNCSQPSPAQADPSGEQQEENSQTFSGNASEPAPDTSLLQHVELPSHASDTSHDSTGEEVEPLVAPTLAKRRARRRKIVVRENVDSDDALSSSSVSSDSEPMSSRENCSPELASPDPPTDYQQKPTNQFSAVFDEFEVLEQENQQVRPPDLPNQREPLCPCTNITAEEVMFMTLTLGVRHGLTWVAQVDILRIIASIFKNSSIPTTKHQYKEKLKVKDDKDISYHVFCCECDSYIGKKGKNTKIKYCQNCKKNIKVKSNQNCFVSLSIESQLQKFMRDESFVSNIMTYRFKQPSKAGVFSDIYDGNVYKSLSAEGGILSSPYNFSVTFFTDGVAFGKSSNKTIWPIYLTVNELPYHIRCQYLVLAGVYAGSHDPNQLYFLKPFVDAMNFLSSNGMKWIHDGVQVTSLVLPLCCVVDSVARYQILNYKHFGGDYGCTFCYRRSQYVLKTGSRYPITEEPAEARTEESYWVDIHSVQAKPNTIDRAHRGVKGTCNLFSLKYFSIFHSLVVDYMHNVLLGVTKRHTDLIFQASYKKMWIDVRENNIGVGTLKAIIDDRIDSFQSSTGIIRDLRGISHLGLWRASEWRLWLLFYFVTCLKGLLKEKYLLHFALLSKAINLLLKRSVSEAEITLAHRMLMCYSYYFQKYFGEANMVYNIHLLSHIGQCVYNFGPIWGHSSFPFESANRHLLQLCKNPNSVALEISRKFVVFQSLPSLTLTLNCSDIVINFSESILNYRKLNKCHRAANNKCILLGMPHCQAIPSTSRQLVGSTSENCFVYERMIYKNNRFTTVQYSKELNTNDSFVYLKSGACVAIHKIIKIPDGNRVMCLVQTVVSETNCLLQNSVVKYDCIAKVLKFDGYYFVRLEEIEEPCLFIDIKGAKYVARIPYGCTVE</sequence>
<feature type="region of interest" description="Disordered" evidence="1">
    <location>
        <begin position="1"/>
        <end position="20"/>
    </location>
</feature>
<proteinExistence type="predicted"/>
<dbReference type="AlphaFoldDB" id="A0AAE1I190"/>
<reference evidence="6" key="2">
    <citation type="journal article" date="2023" name="BMC Genomics">
        <title>Pest status, molecular evolution, and epigenetic factors derived from the genome assembly of Frankliniella fusca, a thysanopteran phytovirus vector.</title>
        <authorList>
            <person name="Catto M.A."/>
            <person name="Labadie P.E."/>
            <person name="Jacobson A.L."/>
            <person name="Kennedy G.G."/>
            <person name="Srinivasan R."/>
            <person name="Hunt B.G."/>
        </authorList>
    </citation>
    <scope>NUCLEOTIDE SEQUENCE</scope>
    <source>
        <strain evidence="6">PL_HMW_Pooled</strain>
    </source>
</reference>
<dbReference type="EMBL" id="JAHWGI010001427">
    <property type="protein sequence ID" value="KAK3931662.1"/>
    <property type="molecule type" value="Genomic_DNA"/>
</dbReference>
<feature type="compositionally biased region" description="Low complexity" evidence="1">
    <location>
        <begin position="131"/>
        <end position="146"/>
    </location>
</feature>
<keyword evidence="7" id="KW-1185">Reference proteome</keyword>
<accession>A0AAE1I190</accession>
<evidence type="ECO:0000256" key="1">
    <source>
        <dbReference type="SAM" id="MobiDB-lite"/>
    </source>
</evidence>
<feature type="compositionally biased region" description="Polar residues" evidence="1">
    <location>
        <begin position="62"/>
        <end position="71"/>
    </location>
</feature>
<dbReference type="EMBL" id="JAHWGI010001270">
    <property type="protein sequence ID" value="KAK3926845.1"/>
    <property type="molecule type" value="Genomic_DNA"/>
</dbReference>
<protein>
    <submittedName>
        <fullName evidence="6">Titin-like protein</fullName>
    </submittedName>
</protein>
<comment type="caution">
    <text evidence="6">The sequence shown here is derived from an EMBL/GenBank/DDBJ whole genome shotgun (WGS) entry which is preliminary data.</text>
</comment>
<dbReference type="EMBL" id="JAHWGI010001301">
    <property type="protein sequence ID" value="KAK3927937.1"/>
    <property type="molecule type" value="Genomic_DNA"/>
</dbReference>
<evidence type="ECO:0000313" key="7">
    <source>
        <dbReference type="Proteomes" id="UP001219518"/>
    </source>
</evidence>
<dbReference type="Proteomes" id="UP001219518">
    <property type="component" value="Unassembled WGS sequence"/>
</dbReference>
<dbReference type="EMBL" id="JAHWGI010000308">
    <property type="protein sequence ID" value="KAK3913091.1"/>
    <property type="molecule type" value="Genomic_DNA"/>
</dbReference>
<feature type="region of interest" description="Disordered" evidence="1">
    <location>
        <begin position="127"/>
        <end position="167"/>
    </location>
</feature>
<name>A0AAE1I190_9NEOP</name>
<gene>
    <name evidence="3" type="ORF">KUF71_001658</name>
    <name evidence="6" type="ORF">KUF71_007477</name>
    <name evidence="4" type="ORF">KUF71_015181</name>
    <name evidence="5" type="ORF">KUF71_016222</name>
    <name evidence="2" type="ORF">KUF71_022545</name>
</gene>
<evidence type="ECO:0000313" key="3">
    <source>
        <dbReference type="EMBL" id="KAK3922999.1"/>
    </source>
</evidence>
<feature type="region of interest" description="Disordered" evidence="1">
    <location>
        <begin position="37"/>
        <end position="109"/>
    </location>
</feature>
<evidence type="ECO:0000313" key="4">
    <source>
        <dbReference type="EMBL" id="KAK3926845.1"/>
    </source>
</evidence>
<evidence type="ECO:0000313" key="5">
    <source>
        <dbReference type="EMBL" id="KAK3927937.1"/>
    </source>
</evidence>
<evidence type="ECO:0000313" key="2">
    <source>
        <dbReference type="EMBL" id="KAK3913091.1"/>
    </source>
</evidence>
<organism evidence="6 7">
    <name type="scientific">Frankliniella fusca</name>
    <dbReference type="NCBI Taxonomy" id="407009"/>
    <lineage>
        <taxon>Eukaryota</taxon>
        <taxon>Metazoa</taxon>
        <taxon>Ecdysozoa</taxon>
        <taxon>Arthropoda</taxon>
        <taxon>Hexapoda</taxon>
        <taxon>Insecta</taxon>
        <taxon>Pterygota</taxon>
        <taxon>Neoptera</taxon>
        <taxon>Paraneoptera</taxon>
        <taxon>Thysanoptera</taxon>
        <taxon>Terebrantia</taxon>
        <taxon>Thripoidea</taxon>
        <taxon>Thripidae</taxon>
        <taxon>Frankliniella</taxon>
    </lineage>
</organism>
<reference evidence="6" key="1">
    <citation type="submission" date="2021-07" db="EMBL/GenBank/DDBJ databases">
        <authorList>
            <person name="Catto M.A."/>
            <person name="Jacobson A."/>
            <person name="Kennedy G."/>
            <person name="Labadie P."/>
            <person name="Hunt B.G."/>
            <person name="Srinivasan R."/>
        </authorList>
    </citation>
    <scope>NUCLEOTIDE SEQUENCE</scope>
    <source>
        <strain evidence="6">PL_HMW_Pooled</strain>
        <tissue evidence="6">Head</tissue>
    </source>
</reference>
<dbReference type="PANTHER" id="PTHR46579">
    <property type="entry name" value="F5/8 TYPE C DOMAIN-CONTAINING PROTEIN-RELATED"/>
    <property type="match status" value="1"/>
</dbReference>